<dbReference type="KEGG" id="cpso:CPPEL_05700"/>
<gene>
    <name evidence="2" type="primary">gpr2</name>
    <name evidence="2" type="ORF">CPPEL_05700</name>
</gene>
<dbReference type="PANTHER" id="PTHR43364:SF18">
    <property type="entry name" value="OXIDOREDUCTASE"/>
    <property type="match status" value="1"/>
</dbReference>
<dbReference type="Gene3D" id="3.20.20.100">
    <property type="entry name" value="NADP-dependent oxidoreductase domain"/>
    <property type="match status" value="1"/>
</dbReference>
<dbReference type="PANTHER" id="PTHR43364">
    <property type="entry name" value="NADH-SPECIFIC METHYLGLYOXAL REDUCTASE-RELATED"/>
    <property type="match status" value="1"/>
</dbReference>
<keyword evidence="3" id="KW-1185">Reference proteome</keyword>
<dbReference type="GO" id="GO:0005829">
    <property type="term" value="C:cytosol"/>
    <property type="evidence" value="ECO:0007669"/>
    <property type="project" value="TreeGrafter"/>
</dbReference>
<dbReference type="InterPro" id="IPR036812">
    <property type="entry name" value="NAD(P)_OxRdtase_dom_sf"/>
</dbReference>
<dbReference type="OrthoDB" id="9768793at2"/>
<evidence type="ECO:0000259" key="1">
    <source>
        <dbReference type="Pfam" id="PF00248"/>
    </source>
</evidence>
<dbReference type="Pfam" id="PF00248">
    <property type="entry name" value="Aldo_ket_red"/>
    <property type="match status" value="1"/>
</dbReference>
<dbReference type="AlphaFoldDB" id="A0A3G6IU30"/>
<dbReference type="InterPro" id="IPR023210">
    <property type="entry name" value="NADP_OxRdtase_dom"/>
</dbReference>
<dbReference type="EMBL" id="CP033898">
    <property type="protein sequence ID" value="AZA09259.1"/>
    <property type="molecule type" value="Genomic_DNA"/>
</dbReference>
<dbReference type="GO" id="GO:0016491">
    <property type="term" value="F:oxidoreductase activity"/>
    <property type="evidence" value="ECO:0007669"/>
    <property type="project" value="UniProtKB-KW"/>
</dbReference>
<name>A0A3G6IU30_9CORY</name>
<dbReference type="RefSeq" id="WP_123960214.1">
    <property type="nucleotide sequence ID" value="NZ_CP033898.1"/>
</dbReference>
<feature type="domain" description="NADP-dependent oxidoreductase" evidence="1">
    <location>
        <begin position="16"/>
        <end position="290"/>
    </location>
</feature>
<reference evidence="2 3" key="1">
    <citation type="submission" date="2018-11" db="EMBL/GenBank/DDBJ databases">
        <authorList>
            <person name="Kleinhagauer T."/>
            <person name="Glaeser S.P."/>
            <person name="Spergser J."/>
            <person name="Ruckert C."/>
            <person name="Kaempfer P."/>
            <person name="Busse H.-J."/>
        </authorList>
    </citation>
    <scope>NUCLEOTIDE SEQUENCE [LARGE SCALE GENOMIC DNA]</scope>
    <source>
        <strain evidence="2 3">812CH</strain>
    </source>
</reference>
<dbReference type="EC" id="1.1.1.-" evidence="2"/>
<accession>A0A3G6IU30</accession>
<evidence type="ECO:0000313" key="2">
    <source>
        <dbReference type="EMBL" id="AZA09259.1"/>
    </source>
</evidence>
<sequence>MREATIGASGLRVSSLGLGTETWGKGTDWDQARAIVHTFKDAGGTLVDVSPGAVAMASSLLDAEDIISVASGVNPEAPMGRRVDCSRRNLISQLDAMLRALGRDHIDLWSVGFWDPHTPAFEVADTLEQVVRQGKVRYAGVRGYQGWQLALTHRPSVVAAITPYHLLHRTPETDLFPAAEYLGVGIIAGAPLAQGVLSGRYQRSFQAKENPQRYAEAHGLLTGSEAVVEALRTAAEGLGISMAIAAAAWVRHQSGVSSILATPRTEEQCAELIAAENVTLPRAIAKALDDVTL</sequence>
<dbReference type="SUPFAM" id="SSF51430">
    <property type="entry name" value="NAD(P)-linked oxidoreductase"/>
    <property type="match status" value="1"/>
</dbReference>
<organism evidence="2 3">
    <name type="scientific">Corynebacterium pseudopelargi</name>
    <dbReference type="NCBI Taxonomy" id="2080757"/>
    <lineage>
        <taxon>Bacteria</taxon>
        <taxon>Bacillati</taxon>
        <taxon>Actinomycetota</taxon>
        <taxon>Actinomycetes</taxon>
        <taxon>Mycobacteriales</taxon>
        <taxon>Corynebacteriaceae</taxon>
        <taxon>Corynebacterium</taxon>
    </lineage>
</organism>
<evidence type="ECO:0000313" key="3">
    <source>
        <dbReference type="Proteomes" id="UP000271426"/>
    </source>
</evidence>
<protein>
    <submittedName>
        <fullName evidence="2">L-glyceraldehyde 3-phosphate reductase</fullName>
        <ecNumber evidence="2">1.1.1.-</ecNumber>
    </submittedName>
</protein>
<dbReference type="Proteomes" id="UP000271426">
    <property type="component" value="Chromosome"/>
</dbReference>
<dbReference type="InterPro" id="IPR050523">
    <property type="entry name" value="AKR_Detox_Biosynth"/>
</dbReference>
<keyword evidence="2" id="KW-0560">Oxidoreductase</keyword>
<proteinExistence type="predicted"/>